<dbReference type="GO" id="GO:0030170">
    <property type="term" value="F:pyridoxal phosphate binding"/>
    <property type="evidence" value="ECO:0007669"/>
    <property type="project" value="TreeGrafter"/>
</dbReference>
<organism evidence="1">
    <name type="scientific">marine metagenome</name>
    <dbReference type="NCBI Taxonomy" id="408172"/>
    <lineage>
        <taxon>unclassified sequences</taxon>
        <taxon>metagenomes</taxon>
        <taxon>ecological metagenomes</taxon>
    </lineage>
</organism>
<dbReference type="EMBL" id="UINC01012164">
    <property type="protein sequence ID" value="SVA53266.1"/>
    <property type="molecule type" value="Genomic_DNA"/>
</dbReference>
<evidence type="ECO:0008006" key="2">
    <source>
        <dbReference type="Google" id="ProtNLM"/>
    </source>
</evidence>
<dbReference type="Pfam" id="PF01041">
    <property type="entry name" value="DegT_DnrJ_EryC1"/>
    <property type="match status" value="1"/>
</dbReference>
<dbReference type="InterPro" id="IPR015424">
    <property type="entry name" value="PyrdxlP-dep_Trfase"/>
</dbReference>
<evidence type="ECO:0000313" key="1">
    <source>
        <dbReference type="EMBL" id="SVA53266.1"/>
    </source>
</evidence>
<dbReference type="PANTHER" id="PTHR30244:SF34">
    <property type="entry name" value="DTDP-4-AMINO-4,6-DIDEOXYGALACTOSE TRANSAMINASE"/>
    <property type="match status" value="1"/>
</dbReference>
<dbReference type="GO" id="GO:0000271">
    <property type="term" value="P:polysaccharide biosynthetic process"/>
    <property type="evidence" value="ECO:0007669"/>
    <property type="project" value="TreeGrafter"/>
</dbReference>
<dbReference type="AlphaFoldDB" id="A0A381WL81"/>
<sequence>MDKMNIKKIQQFEPHLGEEEKQQLIEVIDSGWFTEAKKTREFEKIFAEYVGKKYAVATTSGTSALFIALYAMNLSRNDQVIVPDLTFVASPNSVKMAKAKISLVDIEKNNLCLDIKKTKKMFNKNTRAVMPVDFNGRTADIKELRENTDKSNISIVEDACHTMGSFYRGKHMGHFSDVSIFSFATPKIITTGQGGMLVTDNKELYEKYRMIKDFGRDVDKKHNMRKAFEHVIVGFNFKFTEFQAAVGIAQMKKLSKRVEHKKNMFKIYRDILEKVRGIEFLETNLDEIVPWFNDIFLPSNKVRDNLIEHLNNHKIGTRIIYPPIHKLKPYSNSKTNFVNTDEVSKRGLWLPSSSFLTEDDIIFISDKIKNFMQEE</sequence>
<proteinExistence type="predicted"/>
<dbReference type="CDD" id="cd00616">
    <property type="entry name" value="AHBA_syn"/>
    <property type="match status" value="1"/>
</dbReference>
<dbReference type="GO" id="GO:0008483">
    <property type="term" value="F:transaminase activity"/>
    <property type="evidence" value="ECO:0007669"/>
    <property type="project" value="TreeGrafter"/>
</dbReference>
<reference evidence="1" key="1">
    <citation type="submission" date="2018-05" db="EMBL/GenBank/DDBJ databases">
        <authorList>
            <person name="Lanie J.A."/>
            <person name="Ng W.-L."/>
            <person name="Kazmierczak K.M."/>
            <person name="Andrzejewski T.M."/>
            <person name="Davidsen T.M."/>
            <person name="Wayne K.J."/>
            <person name="Tettelin H."/>
            <person name="Glass J.I."/>
            <person name="Rusch D."/>
            <person name="Podicherti R."/>
            <person name="Tsui H.-C.T."/>
            <person name="Winkler M.E."/>
        </authorList>
    </citation>
    <scope>NUCLEOTIDE SEQUENCE</scope>
</reference>
<dbReference type="SUPFAM" id="SSF53383">
    <property type="entry name" value="PLP-dependent transferases"/>
    <property type="match status" value="1"/>
</dbReference>
<name>A0A381WL81_9ZZZZ</name>
<dbReference type="Gene3D" id="3.40.640.10">
    <property type="entry name" value="Type I PLP-dependent aspartate aminotransferase-like (Major domain)"/>
    <property type="match status" value="1"/>
</dbReference>
<dbReference type="PIRSF" id="PIRSF000390">
    <property type="entry name" value="PLP_StrS"/>
    <property type="match status" value="1"/>
</dbReference>
<dbReference type="InterPro" id="IPR000653">
    <property type="entry name" value="DegT/StrS_aminotransferase"/>
</dbReference>
<dbReference type="PANTHER" id="PTHR30244">
    <property type="entry name" value="TRANSAMINASE"/>
    <property type="match status" value="1"/>
</dbReference>
<dbReference type="InterPro" id="IPR015421">
    <property type="entry name" value="PyrdxlP-dep_Trfase_major"/>
</dbReference>
<dbReference type="Gene3D" id="3.90.1150.10">
    <property type="entry name" value="Aspartate Aminotransferase, domain 1"/>
    <property type="match status" value="1"/>
</dbReference>
<accession>A0A381WL81</accession>
<gene>
    <name evidence="1" type="ORF">METZ01_LOCUS106120</name>
</gene>
<dbReference type="InterPro" id="IPR015422">
    <property type="entry name" value="PyrdxlP-dep_Trfase_small"/>
</dbReference>
<protein>
    <recommendedName>
        <fullName evidence="2">Aminotransferase class I/classII domain-containing protein</fullName>
    </recommendedName>
</protein>